<dbReference type="OMA" id="PAIGMQD"/>
<dbReference type="Proteomes" id="UP000016931">
    <property type="component" value="Unassembled WGS sequence"/>
</dbReference>
<reference evidence="2 3" key="1">
    <citation type="journal article" date="2012" name="PLoS Pathog.">
        <title>Diverse lifestyles and strategies of plant pathogenesis encoded in the genomes of eighteen Dothideomycetes fungi.</title>
        <authorList>
            <person name="Ohm R.A."/>
            <person name="Feau N."/>
            <person name="Henrissat B."/>
            <person name="Schoch C.L."/>
            <person name="Horwitz B.A."/>
            <person name="Barry K.W."/>
            <person name="Condon B.J."/>
            <person name="Copeland A.C."/>
            <person name="Dhillon B."/>
            <person name="Glaser F."/>
            <person name="Hesse C.N."/>
            <person name="Kosti I."/>
            <person name="LaButti K."/>
            <person name="Lindquist E.A."/>
            <person name="Lucas S."/>
            <person name="Salamov A.A."/>
            <person name="Bradshaw R.E."/>
            <person name="Ciuffetti L."/>
            <person name="Hamelin R.C."/>
            <person name="Kema G.H.J."/>
            <person name="Lawrence C."/>
            <person name="Scott J.A."/>
            <person name="Spatafora J.W."/>
            <person name="Turgeon B.G."/>
            <person name="de Wit P.J.G.M."/>
            <person name="Zhong S."/>
            <person name="Goodwin S.B."/>
            <person name="Grigoriev I.V."/>
        </authorList>
    </citation>
    <scope>NUCLEOTIDE SEQUENCE [LARGE SCALE GENOMIC DNA]</scope>
    <source>
        <strain evidence="2 3">SO2202</strain>
    </source>
</reference>
<sequence>MSAITYLRTASRACALRSSTAPRTAQIARPFSSTTAVRATKMTDNPKSDMGSEKHDKKHVLEKGPDPNVQSENSKAGRSARASDTGGTATQQKDGGAKAKAKKDFPEAPDQIGFEDERGGKA</sequence>
<feature type="region of interest" description="Disordered" evidence="1">
    <location>
        <begin position="17"/>
        <end position="122"/>
    </location>
</feature>
<dbReference type="OrthoDB" id="3945172at2759"/>
<evidence type="ECO:0000313" key="2">
    <source>
        <dbReference type="EMBL" id="EMF17529.1"/>
    </source>
</evidence>
<protein>
    <submittedName>
        <fullName evidence="2">Uncharacterized protein</fullName>
    </submittedName>
</protein>
<gene>
    <name evidence="2" type="ORF">SEPMUDRAFT_77889</name>
</gene>
<feature type="compositionally biased region" description="Polar residues" evidence="1">
    <location>
        <begin position="31"/>
        <end position="43"/>
    </location>
</feature>
<dbReference type="RefSeq" id="XP_016765650.1">
    <property type="nucleotide sequence ID" value="XM_016910177.1"/>
</dbReference>
<dbReference type="EMBL" id="KB456260">
    <property type="protein sequence ID" value="EMF17529.1"/>
    <property type="molecule type" value="Genomic_DNA"/>
</dbReference>
<proteinExistence type="predicted"/>
<dbReference type="HOGENOM" id="CLU_120062_2_0_1"/>
<dbReference type="AlphaFoldDB" id="N1QNS3"/>
<evidence type="ECO:0000313" key="3">
    <source>
        <dbReference type="Proteomes" id="UP000016931"/>
    </source>
</evidence>
<evidence type="ECO:0000256" key="1">
    <source>
        <dbReference type="SAM" id="MobiDB-lite"/>
    </source>
</evidence>
<dbReference type="eggNOG" id="ENOG502SWY5">
    <property type="taxonomic scope" value="Eukaryota"/>
</dbReference>
<organism evidence="2 3">
    <name type="scientific">Sphaerulina musiva (strain SO2202)</name>
    <name type="common">Poplar stem canker fungus</name>
    <name type="synonym">Septoria musiva</name>
    <dbReference type="NCBI Taxonomy" id="692275"/>
    <lineage>
        <taxon>Eukaryota</taxon>
        <taxon>Fungi</taxon>
        <taxon>Dikarya</taxon>
        <taxon>Ascomycota</taxon>
        <taxon>Pezizomycotina</taxon>
        <taxon>Dothideomycetes</taxon>
        <taxon>Dothideomycetidae</taxon>
        <taxon>Mycosphaerellales</taxon>
        <taxon>Mycosphaerellaceae</taxon>
        <taxon>Sphaerulina</taxon>
    </lineage>
</organism>
<accession>N1QNS3</accession>
<name>N1QNS3_SPHMS</name>
<feature type="compositionally biased region" description="Basic and acidic residues" evidence="1">
    <location>
        <begin position="44"/>
        <end position="65"/>
    </location>
</feature>
<keyword evidence="3" id="KW-1185">Reference proteome</keyword>
<dbReference type="GeneID" id="27907314"/>